<name>A0A316G5M8_9RHOB</name>
<dbReference type="InterPro" id="IPR001690">
    <property type="entry name" value="Autoind_synthase"/>
</dbReference>
<evidence type="ECO:0000256" key="1">
    <source>
        <dbReference type="ARBA" id="ARBA00022654"/>
    </source>
</evidence>
<dbReference type="PANTHER" id="PTHR39322:SF1">
    <property type="entry name" value="ISOVALERYL-HOMOSERINE LACTONE SYNTHASE"/>
    <property type="match status" value="1"/>
</dbReference>
<dbReference type="OrthoDB" id="6169313at2"/>
<dbReference type="SUPFAM" id="SSF55729">
    <property type="entry name" value="Acyl-CoA N-acyltransferases (Nat)"/>
    <property type="match status" value="1"/>
</dbReference>
<dbReference type="AlphaFoldDB" id="A0A316G5M8"/>
<keyword evidence="7" id="KW-1185">Reference proteome</keyword>
<keyword evidence="2" id="KW-0808">Transferase</keyword>
<dbReference type="PROSITE" id="PS51187">
    <property type="entry name" value="AUTOINDUCER_SYNTH_2"/>
    <property type="match status" value="1"/>
</dbReference>
<dbReference type="PANTHER" id="PTHR39322">
    <property type="entry name" value="ACYL-HOMOSERINE-LACTONE SYNTHASE"/>
    <property type="match status" value="1"/>
</dbReference>
<dbReference type="GO" id="GO:0007165">
    <property type="term" value="P:signal transduction"/>
    <property type="evidence" value="ECO:0007669"/>
    <property type="project" value="TreeGrafter"/>
</dbReference>
<comment type="caution">
    <text evidence="6">The sequence shown here is derived from an EMBL/GenBank/DDBJ whole genome shotgun (WGS) entry which is preliminary data.</text>
</comment>
<sequence>MQMTTLSFTNFHQHGVLFSNMLKARHRTFIEGMNWELPTADGMEFDQYDTAQSRWVCVHDGDRVLAGVRLTPTTARCGVYSYMVRDAQRGLLDAIPANLLDDPAPIADHIWDANRLFVAEGVETEIRHAVQLSLMGHMVRSARELGASTLIGLLPIAIPRLGRRLGIDMEPAGPVMKIGGVAHRCFFVSMASKMH</sequence>
<dbReference type="EMBL" id="QGGW01000015">
    <property type="protein sequence ID" value="PWK55902.1"/>
    <property type="molecule type" value="Genomic_DNA"/>
</dbReference>
<dbReference type="Pfam" id="PF00765">
    <property type="entry name" value="Autoind_synth"/>
    <property type="match status" value="1"/>
</dbReference>
<evidence type="ECO:0000313" key="6">
    <source>
        <dbReference type="EMBL" id="PWK55902.1"/>
    </source>
</evidence>
<dbReference type="InterPro" id="IPR016181">
    <property type="entry name" value="Acyl_CoA_acyltransferase"/>
</dbReference>
<keyword evidence="3" id="KW-0949">S-adenosyl-L-methionine</keyword>
<dbReference type="GO" id="GO:0016740">
    <property type="term" value="F:transferase activity"/>
    <property type="evidence" value="ECO:0007669"/>
    <property type="project" value="UniProtKB-KW"/>
</dbReference>
<dbReference type="Proteomes" id="UP000245708">
    <property type="component" value="Unassembled WGS sequence"/>
</dbReference>
<dbReference type="GO" id="GO:0009372">
    <property type="term" value="P:quorum sensing"/>
    <property type="evidence" value="ECO:0007669"/>
    <property type="project" value="UniProtKB-UniRule"/>
</dbReference>
<protein>
    <submittedName>
        <fullName evidence="6">N-acyl-L-homoserine lactone synthetase</fullName>
    </submittedName>
</protein>
<keyword evidence="4 5" id="KW-0071">Autoinducer synthesis</keyword>
<keyword evidence="1 5" id="KW-0673">Quorum sensing</keyword>
<evidence type="ECO:0000256" key="3">
    <source>
        <dbReference type="ARBA" id="ARBA00022691"/>
    </source>
</evidence>
<accession>A0A316G5M8</accession>
<gene>
    <name evidence="6" type="ORF">C7455_11536</name>
</gene>
<evidence type="ECO:0000256" key="4">
    <source>
        <dbReference type="ARBA" id="ARBA00022929"/>
    </source>
</evidence>
<evidence type="ECO:0000313" key="7">
    <source>
        <dbReference type="Proteomes" id="UP000245708"/>
    </source>
</evidence>
<evidence type="ECO:0000256" key="5">
    <source>
        <dbReference type="PROSITE-ProRule" id="PRU00533"/>
    </source>
</evidence>
<proteinExistence type="inferred from homology"/>
<evidence type="ECO:0000256" key="2">
    <source>
        <dbReference type="ARBA" id="ARBA00022679"/>
    </source>
</evidence>
<organism evidence="6 7">
    <name type="scientific">Roseicyclus mahoneyensis</name>
    <dbReference type="NCBI Taxonomy" id="164332"/>
    <lineage>
        <taxon>Bacteria</taxon>
        <taxon>Pseudomonadati</taxon>
        <taxon>Pseudomonadota</taxon>
        <taxon>Alphaproteobacteria</taxon>
        <taxon>Rhodobacterales</taxon>
        <taxon>Roseobacteraceae</taxon>
        <taxon>Roseicyclus</taxon>
    </lineage>
</organism>
<dbReference type="Gene3D" id="3.40.630.30">
    <property type="match status" value="1"/>
</dbReference>
<reference evidence="6 7" key="1">
    <citation type="submission" date="2018-05" db="EMBL/GenBank/DDBJ databases">
        <title>Genomic Encyclopedia of Type Strains, Phase IV (KMG-IV): sequencing the most valuable type-strain genomes for metagenomic binning, comparative biology and taxonomic classification.</title>
        <authorList>
            <person name="Goeker M."/>
        </authorList>
    </citation>
    <scope>NUCLEOTIDE SEQUENCE [LARGE SCALE GENOMIC DNA]</scope>
    <source>
        <strain evidence="6 7">DSM 16097</strain>
    </source>
</reference>
<comment type="similarity">
    <text evidence="5">Belongs to the autoinducer synthase family.</text>
</comment>
<dbReference type="RefSeq" id="WP_109670911.1">
    <property type="nucleotide sequence ID" value="NZ_QGGW01000015.1"/>
</dbReference>